<feature type="non-terminal residue" evidence="1">
    <location>
        <position position="75"/>
    </location>
</feature>
<organism evidence="1 2">
    <name type="scientific">Rotaria magnacalcarata</name>
    <dbReference type="NCBI Taxonomy" id="392030"/>
    <lineage>
        <taxon>Eukaryota</taxon>
        <taxon>Metazoa</taxon>
        <taxon>Spiralia</taxon>
        <taxon>Gnathifera</taxon>
        <taxon>Rotifera</taxon>
        <taxon>Eurotatoria</taxon>
        <taxon>Bdelloidea</taxon>
        <taxon>Philodinida</taxon>
        <taxon>Philodinidae</taxon>
        <taxon>Rotaria</taxon>
    </lineage>
</organism>
<proteinExistence type="predicted"/>
<reference evidence="1" key="1">
    <citation type="submission" date="2021-02" db="EMBL/GenBank/DDBJ databases">
        <authorList>
            <person name="Nowell W R."/>
        </authorList>
    </citation>
    <scope>NUCLEOTIDE SEQUENCE</scope>
</reference>
<sequence>QHVFEDFQQETLRDYEAGQLYGLEKFWAFLKYSRQKQKINSRLEDILKNYKKLEDFRVDGASFPQQFYPTKSGIK</sequence>
<evidence type="ECO:0000313" key="2">
    <source>
        <dbReference type="Proteomes" id="UP000681720"/>
    </source>
</evidence>
<dbReference type="AlphaFoldDB" id="A0A8S2UCU2"/>
<gene>
    <name evidence="1" type="ORF">GIL414_LOCUS27020</name>
</gene>
<evidence type="ECO:0000313" key="1">
    <source>
        <dbReference type="EMBL" id="CAF4328584.1"/>
    </source>
</evidence>
<name>A0A8S2UCU2_9BILA</name>
<feature type="non-terminal residue" evidence="1">
    <location>
        <position position="1"/>
    </location>
</feature>
<dbReference type="InterPro" id="IPR006607">
    <property type="entry name" value="DM15"/>
</dbReference>
<comment type="caution">
    <text evidence="1">The sequence shown here is derived from an EMBL/GenBank/DDBJ whole genome shotgun (WGS) entry which is preliminary data.</text>
</comment>
<dbReference type="GO" id="GO:0000339">
    <property type="term" value="F:RNA cap binding"/>
    <property type="evidence" value="ECO:0007669"/>
    <property type="project" value="InterPro"/>
</dbReference>
<dbReference type="EMBL" id="CAJOBJ010041465">
    <property type="protein sequence ID" value="CAF4328584.1"/>
    <property type="molecule type" value="Genomic_DNA"/>
</dbReference>
<dbReference type="Pfam" id="PF21071">
    <property type="entry name" value="LARP1_HEAT"/>
    <property type="match status" value="1"/>
</dbReference>
<dbReference type="GO" id="GO:0048255">
    <property type="term" value="P:mRNA stabilization"/>
    <property type="evidence" value="ECO:0007669"/>
    <property type="project" value="InterPro"/>
</dbReference>
<protein>
    <submittedName>
        <fullName evidence="1">Uncharacterized protein</fullName>
    </submittedName>
</protein>
<dbReference type="Proteomes" id="UP000681720">
    <property type="component" value="Unassembled WGS sequence"/>
</dbReference>
<accession>A0A8S2UCU2</accession>